<dbReference type="InterPro" id="IPR036388">
    <property type="entry name" value="WH-like_DNA-bd_sf"/>
</dbReference>
<keyword evidence="3" id="KW-0804">Transcription</keyword>
<comment type="caution">
    <text evidence="6">The sequence shown here is derived from an EMBL/GenBank/DDBJ whole genome shotgun (WGS) entry which is preliminary data.</text>
</comment>
<dbReference type="PANTHER" id="PTHR30136:SF24">
    <property type="entry name" value="HTH-TYPE TRANSCRIPTIONAL REPRESSOR ALLR"/>
    <property type="match status" value="1"/>
</dbReference>
<dbReference type="PANTHER" id="PTHR30136">
    <property type="entry name" value="HELIX-TURN-HELIX TRANSCRIPTIONAL REGULATOR, ICLR FAMILY"/>
    <property type="match status" value="1"/>
</dbReference>
<dbReference type="InterPro" id="IPR029016">
    <property type="entry name" value="GAF-like_dom_sf"/>
</dbReference>
<dbReference type="InterPro" id="IPR005471">
    <property type="entry name" value="Tscrpt_reg_IclR_N"/>
</dbReference>
<dbReference type="GO" id="GO:0003677">
    <property type="term" value="F:DNA binding"/>
    <property type="evidence" value="ECO:0007669"/>
    <property type="project" value="UniProtKB-KW"/>
</dbReference>
<dbReference type="RefSeq" id="WP_229664335.1">
    <property type="nucleotide sequence ID" value="NZ_BMIH01000001.1"/>
</dbReference>
<evidence type="ECO:0000259" key="4">
    <source>
        <dbReference type="PROSITE" id="PS51077"/>
    </source>
</evidence>
<keyword evidence="1" id="KW-0805">Transcription regulation</keyword>
<dbReference type="GO" id="GO:0003700">
    <property type="term" value="F:DNA-binding transcription factor activity"/>
    <property type="evidence" value="ECO:0007669"/>
    <property type="project" value="TreeGrafter"/>
</dbReference>
<proteinExistence type="predicted"/>
<evidence type="ECO:0000256" key="2">
    <source>
        <dbReference type="ARBA" id="ARBA00023125"/>
    </source>
</evidence>
<keyword evidence="7" id="KW-1185">Reference proteome</keyword>
<dbReference type="PROSITE" id="PS51077">
    <property type="entry name" value="HTH_ICLR"/>
    <property type="match status" value="1"/>
</dbReference>
<dbReference type="SMART" id="SM00346">
    <property type="entry name" value="HTH_ICLR"/>
    <property type="match status" value="1"/>
</dbReference>
<evidence type="ECO:0000256" key="1">
    <source>
        <dbReference type="ARBA" id="ARBA00023015"/>
    </source>
</evidence>
<gene>
    <name evidence="6" type="ORF">GCM10011380_06370</name>
</gene>
<feature type="domain" description="IclR-ED" evidence="5">
    <location>
        <begin position="68"/>
        <end position="251"/>
    </location>
</feature>
<dbReference type="GO" id="GO:0045892">
    <property type="term" value="P:negative regulation of DNA-templated transcription"/>
    <property type="evidence" value="ECO:0007669"/>
    <property type="project" value="TreeGrafter"/>
</dbReference>
<reference evidence="6" key="2">
    <citation type="submission" date="2020-09" db="EMBL/GenBank/DDBJ databases">
        <authorList>
            <person name="Sun Q."/>
            <person name="Zhou Y."/>
        </authorList>
    </citation>
    <scope>NUCLEOTIDE SEQUENCE</scope>
    <source>
        <strain evidence="6">CGMCC 1.15330</strain>
    </source>
</reference>
<dbReference type="Gene3D" id="1.10.10.10">
    <property type="entry name" value="Winged helix-like DNA-binding domain superfamily/Winged helix DNA-binding domain"/>
    <property type="match status" value="1"/>
</dbReference>
<dbReference type="SUPFAM" id="SSF55781">
    <property type="entry name" value="GAF domain-like"/>
    <property type="match status" value="1"/>
</dbReference>
<evidence type="ECO:0000313" key="6">
    <source>
        <dbReference type="EMBL" id="GGB19525.1"/>
    </source>
</evidence>
<dbReference type="EMBL" id="BMIH01000001">
    <property type="protein sequence ID" value="GGB19525.1"/>
    <property type="molecule type" value="Genomic_DNA"/>
</dbReference>
<organism evidence="6 7">
    <name type="scientific">Sphingomonas metalli</name>
    <dbReference type="NCBI Taxonomy" id="1779358"/>
    <lineage>
        <taxon>Bacteria</taxon>
        <taxon>Pseudomonadati</taxon>
        <taxon>Pseudomonadota</taxon>
        <taxon>Alphaproteobacteria</taxon>
        <taxon>Sphingomonadales</taxon>
        <taxon>Sphingomonadaceae</taxon>
        <taxon>Sphingomonas</taxon>
    </lineage>
</organism>
<dbReference type="Proteomes" id="UP000623067">
    <property type="component" value="Unassembled WGS sequence"/>
</dbReference>
<evidence type="ECO:0000256" key="3">
    <source>
        <dbReference type="ARBA" id="ARBA00023163"/>
    </source>
</evidence>
<dbReference type="Pfam" id="PF09339">
    <property type="entry name" value="HTH_IclR"/>
    <property type="match status" value="1"/>
</dbReference>
<feature type="domain" description="HTH iclR-type" evidence="4">
    <location>
        <begin position="10"/>
        <end position="70"/>
    </location>
</feature>
<dbReference type="InterPro" id="IPR036390">
    <property type="entry name" value="WH_DNA-bd_sf"/>
</dbReference>
<dbReference type="InterPro" id="IPR014757">
    <property type="entry name" value="Tscrpt_reg_IclR_C"/>
</dbReference>
<dbReference type="InterPro" id="IPR050707">
    <property type="entry name" value="HTH_MetabolicPath_Reg"/>
</dbReference>
<evidence type="ECO:0000259" key="5">
    <source>
        <dbReference type="PROSITE" id="PS51078"/>
    </source>
</evidence>
<accession>A0A916SVU4</accession>
<dbReference type="Pfam" id="PF01614">
    <property type="entry name" value="IclR_C"/>
    <property type="match status" value="1"/>
</dbReference>
<protein>
    <submittedName>
        <fullName evidence="6">IclR family transcriptional regulator</fullName>
    </submittedName>
</protein>
<dbReference type="Gene3D" id="3.30.450.40">
    <property type="match status" value="1"/>
</dbReference>
<name>A0A916SVU4_9SPHN</name>
<dbReference type="PROSITE" id="PS51078">
    <property type="entry name" value="ICLR_ED"/>
    <property type="match status" value="1"/>
</dbReference>
<evidence type="ECO:0000313" key="7">
    <source>
        <dbReference type="Proteomes" id="UP000623067"/>
    </source>
</evidence>
<reference evidence="6" key="1">
    <citation type="journal article" date="2014" name="Int. J. Syst. Evol. Microbiol.">
        <title>Complete genome sequence of Corynebacterium casei LMG S-19264T (=DSM 44701T), isolated from a smear-ripened cheese.</title>
        <authorList>
            <consortium name="US DOE Joint Genome Institute (JGI-PGF)"/>
            <person name="Walter F."/>
            <person name="Albersmeier A."/>
            <person name="Kalinowski J."/>
            <person name="Ruckert C."/>
        </authorList>
    </citation>
    <scope>NUCLEOTIDE SEQUENCE</scope>
    <source>
        <strain evidence="6">CGMCC 1.15330</strain>
    </source>
</reference>
<dbReference type="AlphaFoldDB" id="A0A916SVU4"/>
<dbReference type="SUPFAM" id="SSF46785">
    <property type="entry name" value="Winged helix' DNA-binding domain"/>
    <property type="match status" value="1"/>
</dbReference>
<sequence>MTGKSPSTGVKSALRTLDLIEYVVAQPSGTVAQEIATVLDIPVSSLSYLLGTLVDRGYLRRDGRRYYAGIGLERLRLPRHELSLADRARPFVKALSQRLSETTSLFVMSDWEIEAVVTQSSTQTLRYARDVGTRSPVHCTAAGKALLATMADDSIDRYFEAVELEALTPFTIVDRTILIEQIVEARSTGFTTTCDELIIGVAAVGSAVYAEGRAVAALSAACPTVRFTPDLRSMMIDQVTATARALSESLG</sequence>
<keyword evidence="2" id="KW-0238">DNA-binding</keyword>